<dbReference type="EMBL" id="CAEZYU010000075">
    <property type="protein sequence ID" value="CAB4749190.1"/>
    <property type="molecule type" value="Genomic_DNA"/>
</dbReference>
<evidence type="ECO:0000256" key="4">
    <source>
        <dbReference type="ARBA" id="ARBA00023284"/>
    </source>
</evidence>
<dbReference type="PROSITE" id="PS00194">
    <property type="entry name" value="THIOREDOXIN_1"/>
    <property type="match status" value="1"/>
</dbReference>
<keyword evidence="1" id="KW-0813">Transport</keyword>
<keyword evidence="2" id="KW-0249">Electron transport</keyword>
<dbReference type="GO" id="GO:0015035">
    <property type="term" value="F:protein-disulfide reductase activity"/>
    <property type="evidence" value="ECO:0007669"/>
    <property type="project" value="InterPro"/>
</dbReference>
<keyword evidence="4" id="KW-0676">Redox-active center</keyword>
<dbReference type="InterPro" id="IPR017937">
    <property type="entry name" value="Thioredoxin_CS"/>
</dbReference>
<dbReference type="FunFam" id="3.40.30.10:FF:000001">
    <property type="entry name" value="Thioredoxin"/>
    <property type="match status" value="1"/>
</dbReference>
<name>A0A6J6TP58_9ZZZZ</name>
<dbReference type="GO" id="GO:0005829">
    <property type="term" value="C:cytosol"/>
    <property type="evidence" value="ECO:0007669"/>
    <property type="project" value="TreeGrafter"/>
</dbReference>
<evidence type="ECO:0000256" key="1">
    <source>
        <dbReference type="ARBA" id="ARBA00022448"/>
    </source>
</evidence>
<dbReference type="GO" id="GO:0045454">
    <property type="term" value="P:cell redox homeostasis"/>
    <property type="evidence" value="ECO:0007669"/>
    <property type="project" value="TreeGrafter"/>
</dbReference>
<dbReference type="InterPro" id="IPR005746">
    <property type="entry name" value="Thioredoxin"/>
</dbReference>
<dbReference type="EMBL" id="CAFBMG010000129">
    <property type="protein sequence ID" value="CAB4910707.1"/>
    <property type="molecule type" value="Genomic_DNA"/>
</dbReference>
<gene>
    <name evidence="6" type="ORF">UFOPK1358_01055</name>
    <name evidence="7" type="ORF">UFOPK2766_01547</name>
    <name evidence="8" type="ORF">UFOPK3519_01396</name>
</gene>
<accession>A0A6J6TP58</accession>
<sequence>MAASPAHNAVMACSSCGTRNRIPNDSAGRPQCSSCHKELPWIANVSTAEFDSVVRASALPILLDLWAPWCGPCRAVAPALEQLSKDLAGTLRVVKVNVDDSPEVSARLGVQGIPTMAMFFEGTEVARQVGALSQQALRIWADEALRSLQTS</sequence>
<feature type="domain" description="Thioredoxin" evidence="5">
    <location>
        <begin position="1"/>
        <end position="146"/>
    </location>
</feature>
<keyword evidence="3" id="KW-1015">Disulfide bond</keyword>
<dbReference type="Gene3D" id="3.40.30.10">
    <property type="entry name" value="Glutaredoxin"/>
    <property type="match status" value="1"/>
</dbReference>
<dbReference type="PANTHER" id="PTHR45663:SF11">
    <property type="entry name" value="GEO12009P1"/>
    <property type="match status" value="1"/>
</dbReference>
<dbReference type="NCBIfam" id="TIGR01068">
    <property type="entry name" value="thioredoxin"/>
    <property type="match status" value="1"/>
</dbReference>
<dbReference type="InterPro" id="IPR036249">
    <property type="entry name" value="Thioredoxin-like_sf"/>
</dbReference>
<dbReference type="PROSITE" id="PS51352">
    <property type="entry name" value="THIOREDOXIN_2"/>
    <property type="match status" value="1"/>
</dbReference>
<evidence type="ECO:0000256" key="3">
    <source>
        <dbReference type="ARBA" id="ARBA00023157"/>
    </source>
</evidence>
<proteinExistence type="predicted"/>
<dbReference type="CDD" id="cd02947">
    <property type="entry name" value="TRX_family"/>
    <property type="match status" value="1"/>
</dbReference>
<reference evidence="7" key="1">
    <citation type="submission" date="2020-05" db="EMBL/GenBank/DDBJ databases">
        <authorList>
            <person name="Chiriac C."/>
            <person name="Salcher M."/>
            <person name="Ghai R."/>
            <person name="Kavagutti S V."/>
        </authorList>
    </citation>
    <scope>NUCLEOTIDE SEQUENCE</scope>
</reference>
<dbReference type="SUPFAM" id="SSF52833">
    <property type="entry name" value="Thioredoxin-like"/>
    <property type="match status" value="1"/>
</dbReference>
<dbReference type="Pfam" id="PF00085">
    <property type="entry name" value="Thioredoxin"/>
    <property type="match status" value="1"/>
</dbReference>
<dbReference type="AlphaFoldDB" id="A0A6J6TP58"/>
<protein>
    <submittedName>
        <fullName evidence="7">Unannotated protein</fullName>
    </submittedName>
</protein>
<dbReference type="PANTHER" id="PTHR45663">
    <property type="entry name" value="GEO12009P1"/>
    <property type="match status" value="1"/>
</dbReference>
<evidence type="ECO:0000256" key="2">
    <source>
        <dbReference type="ARBA" id="ARBA00022982"/>
    </source>
</evidence>
<evidence type="ECO:0000313" key="6">
    <source>
        <dbReference type="EMBL" id="CAB4541630.1"/>
    </source>
</evidence>
<dbReference type="Gene3D" id="2.30.30.380">
    <property type="entry name" value="Zn-finger domain of Sec23/24"/>
    <property type="match status" value="1"/>
</dbReference>
<dbReference type="InterPro" id="IPR013766">
    <property type="entry name" value="Thioredoxin_domain"/>
</dbReference>
<evidence type="ECO:0000259" key="5">
    <source>
        <dbReference type="PROSITE" id="PS51352"/>
    </source>
</evidence>
<evidence type="ECO:0000313" key="8">
    <source>
        <dbReference type="EMBL" id="CAB4910707.1"/>
    </source>
</evidence>
<dbReference type="EMBL" id="CAEZSF010000095">
    <property type="protein sequence ID" value="CAB4541630.1"/>
    <property type="molecule type" value="Genomic_DNA"/>
</dbReference>
<dbReference type="PRINTS" id="PR00421">
    <property type="entry name" value="THIOREDOXIN"/>
</dbReference>
<organism evidence="7">
    <name type="scientific">freshwater metagenome</name>
    <dbReference type="NCBI Taxonomy" id="449393"/>
    <lineage>
        <taxon>unclassified sequences</taxon>
        <taxon>metagenomes</taxon>
        <taxon>ecological metagenomes</taxon>
    </lineage>
</organism>
<evidence type="ECO:0000313" key="7">
    <source>
        <dbReference type="EMBL" id="CAB4749190.1"/>
    </source>
</evidence>